<dbReference type="Pfam" id="PF00646">
    <property type="entry name" value="F-box"/>
    <property type="match status" value="1"/>
</dbReference>
<dbReference type="OrthoDB" id="2788844at2759"/>
<proteinExistence type="predicted"/>
<name>A0A8S0WHG6_CYCAE</name>
<evidence type="ECO:0000259" key="2">
    <source>
        <dbReference type="PROSITE" id="PS50181"/>
    </source>
</evidence>
<gene>
    <name evidence="3" type="ORF">AAE3_LOCUS11971</name>
</gene>
<dbReference type="EMBL" id="CACVBS010000079">
    <property type="protein sequence ID" value="CAA7269600.1"/>
    <property type="molecule type" value="Genomic_DNA"/>
</dbReference>
<feature type="compositionally biased region" description="Low complexity" evidence="1">
    <location>
        <begin position="38"/>
        <end position="48"/>
    </location>
</feature>
<dbReference type="SMART" id="SM00256">
    <property type="entry name" value="FBOX"/>
    <property type="match status" value="1"/>
</dbReference>
<feature type="compositionally biased region" description="Polar residues" evidence="1">
    <location>
        <begin position="49"/>
        <end position="64"/>
    </location>
</feature>
<dbReference type="Gene3D" id="1.20.1280.50">
    <property type="match status" value="1"/>
</dbReference>
<keyword evidence="4" id="KW-1185">Reference proteome</keyword>
<feature type="region of interest" description="Disordered" evidence="1">
    <location>
        <begin position="1"/>
        <end position="71"/>
    </location>
</feature>
<evidence type="ECO:0000313" key="4">
    <source>
        <dbReference type="Proteomes" id="UP000467700"/>
    </source>
</evidence>
<accession>A0A8S0WHG6</accession>
<comment type="caution">
    <text evidence="3">The sequence shown here is derived from an EMBL/GenBank/DDBJ whole genome shotgun (WGS) entry which is preliminary data.</text>
</comment>
<feature type="domain" description="F-box" evidence="2">
    <location>
        <begin position="126"/>
        <end position="175"/>
    </location>
</feature>
<evidence type="ECO:0000256" key="1">
    <source>
        <dbReference type="SAM" id="MobiDB-lite"/>
    </source>
</evidence>
<dbReference type="PROSITE" id="PS50181">
    <property type="entry name" value="FBOX"/>
    <property type="match status" value="1"/>
</dbReference>
<dbReference type="Proteomes" id="UP000467700">
    <property type="component" value="Unassembled WGS sequence"/>
</dbReference>
<dbReference type="CDD" id="cd09917">
    <property type="entry name" value="F-box_SF"/>
    <property type="match status" value="1"/>
</dbReference>
<dbReference type="InterPro" id="IPR001810">
    <property type="entry name" value="F-box_dom"/>
</dbReference>
<reference evidence="3 4" key="1">
    <citation type="submission" date="2020-01" db="EMBL/GenBank/DDBJ databases">
        <authorList>
            <person name="Gupta K D."/>
        </authorList>
    </citation>
    <scope>NUCLEOTIDE SEQUENCE [LARGE SCALE GENOMIC DNA]</scope>
</reference>
<dbReference type="SUPFAM" id="SSF81383">
    <property type="entry name" value="F-box domain"/>
    <property type="match status" value="1"/>
</dbReference>
<dbReference type="InterPro" id="IPR036047">
    <property type="entry name" value="F-box-like_dom_sf"/>
</dbReference>
<organism evidence="3 4">
    <name type="scientific">Cyclocybe aegerita</name>
    <name type="common">Black poplar mushroom</name>
    <name type="synonym">Agrocybe aegerita</name>
    <dbReference type="NCBI Taxonomy" id="1973307"/>
    <lineage>
        <taxon>Eukaryota</taxon>
        <taxon>Fungi</taxon>
        <taxon>Dikarya</taxon>
        <taxon>Basidiomycota</taxon>
        <taxon>Agaricomycotina</taxon>
        <taxon>Agaricomycetes</taxon>
        <taxon>Agaricomycetidae</taxon>
        <taxon>Agaricales</taxon>
        <taxon>Agaricineae</taxon>
        <taxon>Bolbitiaceae</taxon>
        <taxon>Cyclocybe</taxon>
    </lineage>
</organism>
<evidence type="ECO:0000313" key="3">
    <source>
        <dbReference type="EMBL" id="CAA7269600.1"/>
    </source>
</evidence>
<sequence length="430" mass="48853">MFTVVNNQAGALPPSTMPPQMSPSGGDLPVHLSSDETSSSSGGSSSSGTPYMSQTTSRASSTDSNEPDVGRVHASDPVWMSRFRWLEFVRQQTDNIRTLLRHLITLDIPFLNRWIQAAQLPPSGAASTVPQFPNEILLHCFSFMTLKALIACRCVCASWRSLVPHAELDPLRRRLLELYDTIINASYFLETRPWIVAHLDPTFDREAYIATLEAQDPTIRVPPAFRLFILEWPALAAVQSLWPGLPLLDCRKSNIERKKGVNFIARTHPELSALTYKLGYPGVAFIPALLLWRNAGDSTDWLILDDDHFPELSGKVFAISLRLDPDIVPYCEWGEGPEDRTDYHTLVRRGNYNDFIVYHDWIEYLQRMWHNLSICTPFGPVSRNVLPHDDVLVCSEGNDDFSDHTHHDIPAPPWTRRTEPRFWQRLEVPE</sequence>
<protein>
    <recommendedName>
        <fullName evidence="2">F-box domain-containing protein</fullName>
    </recommendedName>
</protein>
<dbReference type="AlphaFoldDB" id="A0A8S0WHG6"/>